<reference evidence="2" key="1">
    <citation type="journal article" date="2013" name="Genome Biol.">
        <title>Reference genomes and transcriptomes of Nicotiana sylvestris and Nicotiana tomentosiformis.</title>
        <authorList>
            <person name="Sierro N."/>
            <person name="Battey J.N."/>
            <person name="Ouadi S."/>
            <person name="Bovet L."/>
            <person name="Goepfert S."/>
            <person name="Bakaher N."/>
            <person name="Peitsch M.C."/>
            <person name="Ivanov N.V."/>
        </authorList>
    </citation>
    <scope>NUCLEOTIDE SEQUENCE [LARGE SCALE GENOMIC DNA]</scope>
</reference>
<feature type="region of interest" description="Disordered" evidence="1">
    <location>
        <begin position="1"/>
        <end position="93"/>
    </location>
</feature>
<feature type="region of interest" description="Disordered" evidence="1">
    <location>
        <begin position="243"/>
        <end position="273"/>
    </location>
</feature>
<evidence type="ECO:0000313" key="2">
    <source>
        <dbReference type="Proteomes" id="UP000189701"/>
    </source>
</evidence>
<feature type="compositionally biased region" description="Basic and acidic residues" evidence="1">
    <location>
        <begin position="300"/>
        <end position="315"/>
    </location>
</feature>
<feature type="compositionally biased region" description="Low complexity" evidence="1">
    <location>
        <begin position="42"/>
        <end position="54"/>
    </location>
</feature>
<reference evidence="3" key="2">
    <citation type="submission" date="2025-08" db="UniProtKB">
        <authorList>
            <consortium name="RefSeq"/>
        </authorList>
    </citation>
    <scope>IDENTIFICATION</scope>
    <source>
        <tissue evidence="3">Leaf</tissue>
    </source>
</reference>
<feature type="compositionally biased region" description="Polar residues" evidence="1">
    <location>
        <begin position="21"/>
        <end position="33"/>
    </location>
</feature>
<dbReference type="Proteomes" id="UP000189701">
    <property type="component" value="Unplaced"/>
</dbReference>
<evidence type="ECO:0000313" key="3">
    <source>
        <dbReference type="RefSeq" id="XP_009782141.1"/>
    </source>
</evidence>
<protein>
    <submittedName>
        <fullName evidence="3">Flocculation protein FLO11 isoform X2</fullName>
    </submittedName>
</protein>
<sequence length="367" mass="40114">MSFQELQDLSTPIDSPLSMLHLSSTADPTTEQQLAGDPSPEKTTLYGGSTTKTTRYSNCNYTSSLEEPFPKRTATDTTPLPPPPISTSAGDTNNHYHILEGFTKLPLPNYNYQESNSTFLKPQLIGNSRTPSPSPSPAKPPLVPAQFPTPLYRTLSDPTGFSGSGSNKRKSATTQSPLARTTSWSPNTIQELGGGAFSKNGESPNALKSTTPPTQCALSRTASWSPKNVQEFGESLNAMRKSPTQSALARTGSLSQNVQESSGVVNNAESPATMRLKRMKQGMKEMRQWFDLMIQEDAQVEKASSEENKSLKENETETETETEASCEEAVWVERMGNSLVLHFRCPCGDGYQILLSGNNCYYKLLTF</sequence>
<keyword evidence="2" id="KW-1185">Reference proteome</keyword>
<feature type="compositionally biased region" description="Polar residues" evidence="1">
    <location>
        <begin position="243"/>
        <end position="270"/>
    </location>
</feature>
<dbReference type="RefSeq" id="XP_009782141.1">
    <property type="nucleotide sequence ID" value="XM_009783839.1"/>
</dbReference>
<proteinExistence type="predicted"/>
<evidence type="ECO:0000256" key="1">
    <source>
        <dbReference type="SAM" id="MobiDB-lite"/>
    </source>
</evidence>
<feature type="compositionally biased region" description="Polar residues" evidence="1">
    <location>
        <begin position="55"/>
        <end position="65"/>
    </location>
</feature>
<feature type="region of interest" description="Disordered" evidence="1">
    <location>
        <begin position="300"/>
        <end position="324"/>
    </location>
</feature>
<feature type="compositionally biased region" description="Polar residues" evidence="1">
    <location>
        <begin position="1"/>
        <end position="13"/>
    </location>
</feature>
<accession>A0A1U7WXV1</accession>
<gene>
    <name evidence="3" type="primary">LOC104230917</name>
</gene>
<name>A0A1U7WXV1_NICSY</name>
<feature type="region of interest" description="Disordered" evidence="1">
    <location>
        <begin position="122"/>
        <end position="218"/>
    </location>
</feature>
<feature type="compositionally biased region" description="Polar residues" evidence="1">
    <location>
        <begin position="200"/>
        <end position="218"/>
    </location>
</feature>
<feature type="compositionally biased region" description="Polar residues" evidence="1">
    <location>
        <begin position="156"/>
        <end position="190"/>
    </location>
</feature>
<feature type="compositionally biased region" description="Pro residues" evidence="1">
    <location>
        <begin position="132"/>
        <end position="143"/>
    </location>
</feature>
<organism evidence="2 3">
    <name type="scientific">Nicotiana sylvestris</name>
    <name type="common">Wood tobacco</name>
    <name type="synonym">South American tobacco</name>
    <dbReference type="NCBI Taxonomy" id="4096"/>
    <lineage>
        <taxon>Eukaryota</taxon>
        <taxon>Viridiplantae</taxon>
        <taxon>Streptophyta</taxon>
        <taxon>Embryophyta</taxon>
        <taxon>Tracheophyta</taxon>
        <taxon>Spermatophyta</taxon>
        <taxon>Magnoliopsida</taxon>
        <taxon>eudicotyledons</taxon>
        <taxon>Gunneridae</taxon>
        <taxon>Pentapetalae</taxon>
        <taxon>asterids</taxon>
        <taxon>lamiids</taxon>
        <taxon>Solanales</taxon>
        <taxon>Solanaceae</taxon>
        <taxon>Nicotianoideae</taxon>
        <taxon>Nicotianeae</taxon>
        <taxon>Nicotiana</taxon>
    </lineage>
</organism>
<dbReference type="AlphaFoldDB" id="A0A1U7WXV1"/>